<accession>A0A8B8A8G1</accession>
<keyword evidence="1" id="KW-1185">Reference proteome</keyword>
<protein>
    <submittedName>
        <fullName evidence="2">Uncharacterized protein LOC111100299</fullName>
    </submittedName>
</protein>
<evidence type="ECO:0000313" key="1">
    <source>
        <dbReference type="Proteomes" id="UP000694844"/>
    </source>
</evidence>
<dbReference type="KEGG" id="cvn:111100299"/>
<dbReference type="RefSeq" id="XP_022287731.1">
    <property type="nucleotide sequence ID" value="XM_022432023.1"/>
</dbReference>
<gene>
    <name evidence="2" type="primary">LOC111100299</name>
</gene>
<dbReference type="OrthoDB" id="6042350at2759"/>
<reference evidence="2" key="1">
    <citation type="submission" date="2025-08" db="UniProtKB">
        <authorList>
            <consortium name="RefSeq"/>
        </authorList>
    </citation>
    <scope>IDENTIFICATION</scope>
    <source>
        <tissue evidence="2">Whole sample</tissue>
    </source>
</reference>
<dbReference type="AlphaFoldDB" id="A0A8B8A8G1"/>
<sequence length="166" mass="18871">MKRILIEAGLGERKLVLVKNKDAEYLRDALLEHYPKLKDGGGYELMRSSSRILLETVSIPSCGYTTHYLSDESGLGSAICYIRPLQAQLSLDAEERSEASEFCLKEVCKVCGEKIPIISLRDHLLVCKEQCQHDQMEDMPVISKRQRRLEPIHDSACARQVLENQH</sequence>
<proteinExistence type="predicted"/>
<evidence type="ECO:0000313" key="2">
    <source>
        <dbReference type="RefSeq" id="XP_022287731.1"/>
    </source>
</evidence>
<dbReference type="GeneID" id="111100299"/>
<name>A0A8B8A8G1_CRAVI</name>
<organism evidence="1 2">
    <name type="scientific">Crassostrea virginica</name>
    <name type="common">Eastern oyster</name>
    <dbReference type="NCBI Taxonomy" id="6565"/>
    <lineage>
        <taxon>Eukaryota</taxon>
        <taxon>Metazoa</taxon>
        <taxon>Spiralia</taxon>
        <taxon>Lophotrochozoa</taxon>
        <taxon>Mollusca</taxon>
        <taxon>Bivalvia</taxon>
        <taxon>Autobranchia</taxon>
        <taxon>Pteriomorphia</taxon>
        <taxon>Ostreida</taxon>
        <taxon>Ostreoidea</taxon>
        <taxon>Ostreidae</taxon>
        <taxon>Crassostrea</taxon>
    </lineage>
</organism>
<dbReference type="Proteomes" id="UP000694844">
    <property type="component" value="Chromosome 6"/>
</dbReference>